<evidence type="ECO:0000313" key="2">
    <source>
        <dbReference type="Proteomes" id="UP001320706"/>
    </source>
</evidence>
<dbReference type="EMBL" id="JAMKPW020000038">
    <property type="protein sequence ID" value="KAK8200670.1"/>
    <property type="molecule type" value="Genomic_DNA"/>
</dbReference>
<reference evidence="1" key="1">
    <citation type="submission" date="2024-02" db="EMBL/GenBank/DDBJ databases">
        <title>Metagenome Assembled Genome of Zalaria obscura JY119.</title>
        <authorList>
            <person name="Vighnesh L."/>
            <person name="Jagadeeshwari U."/>
            <person name="Venkata Ramana C."/>
            <person name="Sasikala C."/>
        </authorList>
    </citation>
    <scope>NUCLEOTIDE SEQUENCE</scope>
    <source>
        <strain evidence="1">JY119</strain>
    </source>
</reference>
<comment type="caution">
    <text evidence="1">The sequence shown here is derived from an EMBL/GenBank/DDBJ whole genome shotgun (WGS) entry which is preliminary data.</text>
</comment>
<name>A0ACC3S6L2_9PEZI</name>
<protein>
    <submittedName>
        <fullName evidence="1">Mitotic fidelity of chromosome transmission-related protein</fullName>
    </submittedName>
</protein>
<organism evidence="1 2">
    <name type="scientific">Zalaria obscura</name>
    <dbReference type="NCBI Taxonomy" id="2024903"/>
    <lineage>
        <taxon>Eukaryota</taxon>
        <taxon>Fungi</taxon>
        <taxon>Dikarya</taxon>
        <taxon>Ascomycota</taxon>
        <taxon>Pezizomycotina</taxon>
        <taxon>Dothideomycetes</taxon>
        <taxon>Dothideomycetidae</taxon>
        <taxon>Dothideales</taxon>
        <taxon>Zalariaceae</taxon>
        <taxon>Zalaria</taxon>
    </lineage>
</organism>
<accession>A0ACC3S6L2</accession>
<evidence type="ECO:0000313" key="1">
    <source>
        <dbReference type="EMBL" id="KAK8200670.1"/>
    </source>
</evidence>
<gene>
    <name evidence="1" type="primary">MIF2</name>
    <name evidence="1" type="ORF">M8818_005985</name>
</gene>
<keyword evidence="2" id="KW-1185">Reference proteome</keyword>
<sequence>MAARAPRPTTPGRRKNVNKENDYFEPGKFGRKTGIELKDTGIRDEYGFEPVSGIFSSPALPSAKPGDRSINATLTSSEMVLQESSAPEPTETLTSRKTPHLPPKSPGPRHTNIGGSPLRYSSVRPASPGKDEPETETPSRALSVGAQRSPNRLLNFAQNDVYRSIERSPSPRKQSAPLETKVKKPRKSIFEFDLSPQKKSVKVRRDEEDKINEAIDEVSDAVEEIVGNGSAEAKEKDSGETLPGAQDEADAPIMDDYVPQMDESMGDAQDYDQTQAEATELSMAQTAADPTPVKRKRGRPRKSDISTPSSRHALSDAATATPQSATRALHQTQLLDETVASLPHQSPAHAHSHLTNGVSKAPHASKPQDYTLQGIAEEDDDEDREVYRETTTADSRAEPDYIPDQEYESSQPAKKKARTSKAKPAAARKAPRAPSAAPSRNSASLGPDGRKPGPKSIVSLRAGTPQEDEGAATTRSGRVSIKPLKYWCNEGFIWRNGEVDGVVRAQEVEQPKKRAGPKARGRQGRSQSAVPGGLESVREAEEEDEDLWPEQWEEELGVINGKVRAWDAEMGQGSLSTEVAEDVAFASTSIAVRDVQGSAFRYAKIMTMPFFGSGMVEIPPGGYKRTKNSRKMQMVFFVHEGKVTVEVAGMTFGLTKGGVWQVPRGNNYSIMNESERHPAKIFFAQGCEVDDAGGLPNGA</sequence>
<dbReference type="Proteomes" id="UP001320706">
    <property type="component" value="Unassembled WGS sequence"/>
</dbReference>
<proteinExistence type="predicted"/>